<organism evidence="5 6">
    <name type="scientific">Vreelandella hamiltonii</name>
    <dbReference type="NCBI Taxonomy" id="502829"/>
    <lineage>
        <taxon>Bacteria</taxon>
        <taxon>Pseudomonadati</taxon>
        <taxon>Pseudomonadota</taxon>
        <taxon>Gammaproteobacteria</taxon>
        <taxon>Oceanospirillales</taxon>
        <taxon>Halomonadaceae</taxon>
        <taxon>Vreelandella</taxon>
    </lineage>
</organism>
<dbReference type="GO" id="GO:0003677">
    <property type="term" value="F:DNA binding"/>
    <property type="evidence" value="ECO:0007669"/>
    <property type="project" value="UniProtKB-KW"/>
</dbReference>
<keyword evidence="3" id="KW-0804">Transcription</keyword>
<accession>A0A8H9M2G7</accession>
<dbReference type="InterPro" id="IPR001387">
    <property type="entry name" value="Cro/C1-type_HTH"/>
</dbReference>
<gene>
    <name evidence="5" type="ORF">GCM10007157_05250</name>
</gene>
<evidence type="ECO:0000256" key="2">
    <source>
        <dbReference type="ARBA" id="ARBA00023125"/>
    </source>
</evidence>
<keyword evidence="6" id="KW-1185">Reference proteome</keyword>
<sequence length="101" mass="11248">MDKSILDMVHETAQDLHTAGVMKDTTLREFDALCLPPVKEYTAIQIKQIRTRNHASQGVFAAYLNTSVSTIQKWEQGQKKPNGPSLKLLNLVAEKGLEILA</sequence>
<proteinExistence type="predicted"/>
<keyword evidence="2" id="KW-0238">DNA-binding</keyword>
<dbReference type="CDD" id="cd00093">
    <property type="entry name" value="HTH_XRE"/>
    <property type="match status" value="1"/>
</dbReference>
<evidence type="ECO:0000259" key="4">
    <source>
        <dbReference type="PROSITE" id="PS50943"/>
    </source>
</evidence>
<reference evidence="6" key="1">
    <citation type="journal article" date="2019" name="Int. J. Syst. Evol. Microbiol.">
        <title>The Global Catalogue of Microorganisms (GCM) 10K type strain sequencing project: providing services to taxonomists for standard genome sequencing and annotation.</title>
        <authorList>
            <consortium name="The Broad Institute Genomics Platform"/>
            <consortium name="The Broad Institute Genome Sequencing Center for Infectious Disease"/>
            <person name="Wu L."/>
            <person name="Ma J."/>
        </authorList>
    </citation>
    <scope>NUCLEOTIDE SEQUENCE [LARGE SCALE GENOMIC DNA]</scope>
    <source>
        <strain evidence="6">KCTC 22154</strain>
    </source>
</reference>
<feature type="domain" description="HTH cro/C1-type" evidence="4">
    <location>
        <begin position="46"/>
        <end position="89"/>
    </location>
</feature>
<dbReference type="InterPro" id="IPR052359">
    <property type="entry name" value="HTH-type_reg/antitoxin"/>
</dbReference>
<name>A0A8H9M2G7_9GAMM</name>
<evidence type="ECO:0000313" key="5">
    <source>
        <dbReference type="EMBL" id="GHD55450.1"/>
    </source>
</evidence>
<evidence type="ECO:0000256" key="3">
    <source>
        <dbReference type="ARBA" id="ARBA00023163"/>
    </source>
</evidence>
<dbReference type="Pfam" id="PF01381">
    <property type="entry name" value="HTH_3"/>
    <property type="match status" value="1"/>
</dbReference>
<evidence type="ECO:0000313" key="6">
    <source>
        <dbReference type="Proteomes" id="UP000623776"/>
    </source>
</evidence>
<dbReference type="PANTHER" id="PTHR36511:SF3">
    <property type="entry name" value="ANTITOXIN HIGA-2"/>
    <property type="match status" value="1"/>
</dbReference>
<dbReference type="RefSeq" id="WP_039180230.1">
    <property type="nucleotide sequence ID" value="NZ_BMXN01000002.1"/>
</dbReference>
<evidence type="ECO:0000256" key="1">
    <source>
        <dbReference type="ARBA" id="ARBA00023015"/>
    </source>
</evidence>
<dbReference type="EMBL" id="BMXN01000002">
    <property type="protein sequence ID" value="GHD55450.1"/>
    <property type="molecule type" value="Genomic_DNA"/>
</dbReference>
<dbReference type="PROSITE" id="PS50943">
    <property type="entry name" value="HTH_CROC1"/>
    <property type="match status" value="1"/>
</dbReference>
<dbReference type="SUPFAM" id="SSF47413">
    <property type="entry name" value="lambda repressor-like DNA-binding domains"/>
    <property type="match status" value="1"/>
</dbReference>
<keyword evidence="1" id="KW-0805">Transcription regulation</keyword>
<dbReference type="InterPro" id="IPR010982">
    <property type="entry name" value="Lambda_DNA-bd_dom_sf"/>
</dbReference>
<dbReference type="Gene3D" id="1.10.260.40">
    <property type="entry name" value="lambda repressor-like DNA-binding domains"/>
    <property type="match status" value="1"/>
</dbReference>
<dbReference type="AlphaFoldDB" id="A0A8H9M2G7"/>
<dbReference type="Proteomes" id="UP000623776">
    <property type="component" value="Unassembled WGS sequence"/>
</dbReference>
<comment type="caution">
    <text evidence="5">The sequence shown here is derived from an EMBL/GenBank/DDBJ whole genome shotgun (WGS) entry which is preliminary data.</text>
</comment>
<dbReference type="PANTHER" id="PTHR36511">
    <property type="entry name" value="MERR FAMILY BACTERIAL REGULATORY PROTEIN"/>
    <property type="match status" value="1"/>
</dbReference>
<dbReference type="SMART" id="SM00530">
    <property type="entry name" value="HTH_XRE"/>
    <property type="match status" value="1"/>
</dbReference>
<protein>
    <submittedName>
        <fullName evidence="5">Transcriptional regulator</fullName>
    </submittedName>
</protein>